<name>A0A0A9FUE4_ARUDO</name>
<evidence type="ECO:0000313" key="1">
    <source>
        <dbReference type="EMBL" id="JAE16465.1"/>
    </source>
</evidence>
<protein>
    <submittedName>
        <fullName evidence="1">Uncharacterized protein</fullName>
    </submittedName>
</protein>
<dbReference type="EMBL" id="GBRH01181431">
    <property type="protein sequence ID" value="JAE16465.1"/>
    <property type="molecule type" value="Transcribed_RNA"/>
</dbReference>
<reference evidence="1" key="2">
    <citation type="journal article" date="2015" name="Data Brief">
        <title>Shoot transcriptome of the giant reed, Arundo donax.</title>
        <authorList>
            <person name="Barrero R.A."/>
            <person name="Guerrero F.D."/>
            <person name="Moolhuijzen P."/>
            <person name="Goolsby J.A."/>
            <person name="Tidwell J."/>
            <person name="Bellgard S.E."/>
            <person name="Bellgard M.I."/>
        </authorList>
    </citation>
    <scope>NUCLEOTIDE SEQUENCE</scope>
    <source>
        <tissue evidence="1">Shoot tissue taken approximately 20 cm above the soil surface</tissue>
    </source>
</reference>
<sequence>MKLSTQTKHK</sequence>
<accession>A0A0A9FUE4</accession>
<organism evidence="1">
    <name type="scientific">Arundo donax</name>
    <name type="common">Giant reed</name>
    <name type="synonym">Donax arundinaceus</name>
    <dbReference type="NCBI Taxonomy" id="35708"/>
    <lineage>
        <taxon>Eukaryota</taxon>
        <taxon>Viridiplantae</taxon>
        <taxon>Streptophyta</taxon>
        <taxon>Embryophyta</taxon>
        <taxon>Tracheophyta</taxon>
        <taxon>Spermatophyta</taxon>
        <taxon>Magnoliopsida</taxon>
        <taxon>Liliopsida</taxon>
        <taxon>Poales</taxon>
        <taxon>Poaceae</taxon>
        <taxon>PACMAD clade</taxon>
        <taxon>Arundinoideae</taxon>
        <taxon>Arundineae</taxon>
        <taxon>Arundo</taxon>
    </lineage>
</organism>
<reference evidence="1" key="1">
    <citation type="submission" date="2014-09" db="EMBL/GenBank/DDBJ databases">
        <authorList>
            <person name="Magalhaes I.L.F."/>
            <person name="Oliveira U."/>
            <person name="Santos F.R."/>
            <person name="Vidigal T.H.D.A."/>
            <person name="Brescovit A.D."/>
            <person name="Santos A.J."/>
        </authorList>
    </citation>
    <scope>NUCLEOTIDE SEQUENCE</scope>
    <source>
        <tissue evidence="1">Shoot tissue taken approximately 20 cm above the soil surface</tissue>
    </source>
</reference>
<proteinExistence type="predicted"/>